<name>A0A848KQA5_9NOCA</name>
<dbReference type="RefSeq" id="WP_169592835.1">
    <property type="nucleotide sequence ID" value="NZ_VCQU01000011.1"/>
</dbReference>
<organism evidence="1 2">
    <name type="scientific">Antrihabitans stalactiti</name>
    <dbReference type="NCBI Taxonomy" id="2584121"/>
    <lineage>
        <taxon>Bacteria</taxon>
        <taxon>Bacillati</taxon>
        <taxon>Actinomycetota</taxon>
        <taxon>Actinomycetes</taxon>
        <taxon>Mycobacteriales</taxon>
        <taxon>Nocardiaceae</taxon>
        <taxon>Antrihabitans</taxon>
    </lineage>
</organism>
<gene>
    <name evidence="1" type="ORF">FGL95_25820</name>
</gene>
<dbReference type="EMBL" id="VCQU01000011">
    <property type="protein sequence ID" value="NMN98460.1"/>
    <property type="molecule type" value="Genomic_DNA"/>
</dbReference>
<dbReference type="AlphaFoldDB" id="A0A848KQA5"/>
<evidence type="ECO:0000313" key="1">
    <source>
        <dbReference type="EMBL" id="NMN98460.1"/>
    </source>
</evidence>
<accession>A0A848KQA5</accession>
<dbReference type="Proteomes" id="UP000535543">
    <property type="component" value="Unassembled WGS sequence"/>
</dbReference>
<evidence type="ECO:0000313" key="2">
    <source>
        <dbReference type="Proteomes" id="UP000535543"/>
    </source>
</evidence>
<reference evidence="1 2" key="2">
    <citation type="submission" date="2020-06" db="EMBL/GenBank/DDBJ databases">
        <title>Antribacter stalactiti gen. nov., sp. nov., a new member of the family Nacardiaceae isolated from a cave.</title>
        <authorList>
            <person name="Kim I.S."/>
        </authorList>
    </citation>
    <scope>NUCLEOTIDE SEQUENCE [LARGE SCALE GENOMIC DNA]</scope>
    <source>
        <strain evidence="1 2">YC2-7</strain>
    </source>
</reference>
<sequence>MDISPIELNTFAERDMLTSYPDEDTKGCRTTANDHLDVLRLTPDNPHLIASAIELFLARERSAAERTLGRSLVDPEQFAFNCWKYGLGAALNAEQDRVDELDEAFRTR</sequence>
<reference evidence="1 2" key="1">
    <citation type="submission" date="2019-05" db="EMBL/GenBank/DDBJ databases">
        <authorList>
            <person name="Lee S.D."/>
        </authorList>
    </citation>
    <scope>NUCLEOTIDE SEQUENCE [LARGE SCALE GENOMIC DNA]</scope>
    <source>
        <strain evidence="1 2">YC2-7</strain>
    </source>
</reference>
<keyword evidence="2" id="KW-1185">Reference proteome</keyword>
<proteinExistence type="predicted"/>
<comment type="caution">
    <text evidence="1">The sequence shown here is derived from an EMBL/GenBank/DDBJ whole genome shotgun (WGS) entry which is preliminary data.</text>
</comment>
<protein>
    <submittedName>
        <fullName evidence="1">Uncharacterized protein</fullName>
    </submittedName>
</protein>